<name>A0AB74A5G0_PSESX</name>
<protein>
    <recommendedName>
        <fullName evidence="3">DUF2513 domain-containing protein</fullName>
    </recommendedName>
</protein>
<evidence type="ECO:0000313" key="1">
    <source>
        <dbReference type="EMBL" id="RML25730.1"/>
    </source>
</evidence>
<accession>A0AB74A5G0</accession>
<dbReference type="Pfam" id="PF10711">
    <property type="entry name" value="DUF2513"/>
    <property type="match status" value="1"/>
</dbReference>
<dbReference type="AlphaFoldDB" id="A0AB74A5G0"/>
<dbReference type="EMBL" id="RBNO01000065">
    <property type="protein sequence ID" value="RML25730.1"/>
    <property type="molecule type" value="Genomic_DNA"/>
</dbReference>
<dbReference type="InterPro" id="IPR019650">
    <property type="entry name" value="DUF2513"/>
</dbReference>
<evidence type="ECO:0000313" key="2">
    <source>
        <dbReference type="Proteomes" id="UP000267978"/>
    </source>
</evidence>
<sequence length="151" mass="16973">MAIRYYAKPGAGYWTFIQPQNWRSQNHRGELMKRDWDLIRLILIAVEETDDASQAVSDKDIPGHDPALVAYQMRLLKEAGLVDAHCVAFTSEPGECFVFSLTWEGHEFLDQIRSKTLWNKTVGVIQEKGLDLSFSTIKAAAAAVAKSLISF</sequence>
<proteinExistence type="predicted"/>
<organism evidence="1 2">
    <name type="scientific">Pseudomonas syringae pv. lapsa</name>
    <dbReference type="NCBI Taxonomy" id="199201"/>
    <lineage>
        <taxon>Bacteria</taxon>
        <taxon>Pseudomonadati</taxon>
        <taxon>Pseudomonadota</taxon>
        <taxon>Gammaproteobacteria</taxon>
        <taxon>Pseudomonadales</taxon>
        <taxon>Pseudomonadaceae</taxon>
        <taxon>Pseudomonas</taxon>
        <taxon>Pseudomonas syringae</taxon>
    </lineage>
</organism>
<reference evidence="1 2" key="1">
    <citation type="submission" date="2018-08" db="EMBL/GenBank/DDBJ databases">
        <title>Recombination of ecologically and evolutionarily significant loci maintains genetic cohesion in the Pseudomonas syringae species complex.</title>
        <authorList>
            <person name="Dillon M."/>
            <person name="Thakur S."/>
            <person name="Almeida R.N.D."/>
            <person name="Weir B.S."/>
            <person name="Guttman D.S."/>
        </authorList>
    </citation>
    <scope>NUCLEOTIDE SEQUENCE [LARGE SCALE GENOMIC DNA]</scope>
    <source>
        <strain evidence="1 2">ICMP 3946</strain>
    </source>
</reference>
<gene>
    <name evidence="1" type="ORF">ALQ98_01566</name>
</gene>
<evidence type="ECO:0008006" key="3">
    <source>
        <dbReference type="Google" id="ProtNLM"/>
    </source>
</evidence>
<comment type="caution">
    <text evidence="1">The sequence shown here is derived from an EMBL/GenBank/DDBJ whole genome shotgun (WGS) entry which is preliminary data.</text>
</comment>
<dbReference type="Proteomes" id="UP000267978">
    <property type="component" value="Unassembled WGS sequence"/>
</dbReference>